<accession>A0A8E2AXX7</accession>
<keyword evidence="2" id="KW-1185">Reference proteome</keyword>
<evidence type="ECO:0000313" key="1">
    <source>
        <dbReference type="EMBL" id="OCH93153.1"/>
    </source>
</evidence>
<gene>
    <name evidence="1" type="ORF">OBBRIDRAFT_811238</name>
</gene>
<dbReference type="OrthoDB" id="2786563at2759"/>
<proteinExistence type="predicted"/>
<dbReference type="Proteomes" id="UP000250043">
    <property type="component" value="Unassembled WGS sequence"/>
</dbReference>
<dbReference type="AlphaFoldDB" id="A0A8E2AXX7"/>
<protein>
    <submittedName>
        <fullName evidence="1">Uncharacterized protein</fullName>
    </submittedName>
</protein>
<evidence type="ECO:0000313" key="2">
    <source>
        <dbReference type="Proteomes" id="UP000250043"/>
    </source>
</evidence>
<organism evidence="1 2">
    <name type="scientific">Obba rivulosa</name>
    <dbReference type="NCBI Taxonomy" id="1052685"/>
    <lineage>
        <taxon>Eukaryota</taxon>
        <taxon>Fungi</taxon>
        <taxon>Dikarya</taxon>
        <taxon>Basidiomycota</taxon>
        <taxon>Agaricomycotina</taxon>
        <taxon>Agaricomycetes</taxon>
        <taxon>Polyporales</taxon>
        <taxon>Gelatoporiaceae</taxon>
        <taxon>Obba</taxon>
    </lineage>
</organism>
<name>A0A8E2AXX7_9APHY</name>
<reference evidence="1 2" key="1">
    <citation type="submission" date="2016-07" db="EMBL/GenBank/DDBJ databases">
        <title>Draft genome of the white-rot fungus Obba rivulosa 3A-2.</title>
        <authorList>
            <consortium name="DOE Joint Genome Institute"/>
            <person name="Miettinen O."/>
            <person name="Riley R."/>
            <person name="Acob R."/>
            <person name="Barry K."/>
            <person name="Cullen D."/>
            <person name="De Vries R."/>
            <person name="Hainaut M."/>
            <person name="Hatakka A."/>
            <person name="Henrissat B."/>
            <person name="Hilden K."/>
            <person name="Kuo R."/>
            <person name="Labutti K."/>
            <person name="Lipzen A."/>
            <person name="Makela M.R."/>
            <person name="Sandor L."/>
            <person name="Spatafora J.W."/>
            <person name="Grigoriev I.V."/>
            <person name="Hibbett D.S."/>
        </authorList>
    </citation>
    <scope>NUCLEOTIDE SEQUENCE [LARGE SCALE GENOMIC DNA]</scope>
    <source>
        <strain evidence="1 2">3A-2</strain>
    </source>
</reference>
<sequence length="338" mass="37785">MHTNLSSIPEELLERILEHVVCPGPTEPTPRPSWHPFPQVGRPFGKMYGTPTSPNSAPSRISPLLVCRTWLRIATPLHYRHVVLRTPRHTTLLAGTLRRNPELGYWIRSIRIEGTFAALGDVVCMCPNVEFFDLTVDNGVSHSLDNANRGAIQAADEAVVQFCDGFGRLRRIKHLVIRKTAYLTQPRPSLIFDYLSRAIRKWRDLESVNIAFRFSPTPSSANFAASLAAAPKLRIVRAAIPAVWNTTLLEISANPTLQRIELDPEAELFGAHLFMAEARKYPRLLELIRTGSPVMRARAHTTAVDLRLTKRAYRTTNERGVKTAVSRSAGSGEGVCPW</sequence>
<dbReference type="EMBL" id="KV722358">
    <property type="protein sequence ID" value="OCH93153.1"/>
    <property type="molecule type" value="Genomic_DNA"/>
</dbReference>